<dbReference type="InParanoid" id="A9WA43"/>
<name>A9WA43_CHLAA</name>
<evidence type="ECO:0000256" key="1">
    <source>
        <dbReference type="SAM" id="SignalP"/>
    </source>
</evidence>
<feature type="signal peptide" evidence="1">
    <location>
        <begin position="1"/>
        <end position="23"/>
    </location>
</feature>
<dbReference type="AlphaFoldDB" id="A9WA43"/>
<accession>A9WA43</accession>
<dbReference type="EnsemblBacteria" id="ABY36725">
    <property type="protein sequence ID" value="ABY36725"/>
    <property type="gene ID" value="Caur_3541"/>
</dbReference>
<keyword evidence="1" id="KW-0732">Signal</keyword>
<feature type="chain" id="PRO_5002746238" evidence="1">
    <location>
        <begin position="24"/>
        <end position="527"/>
    </location>
</feature>
<dbReference type="HOGENOM" id="CLU_524493_0_0_0"/>
<protein>
    <submittedName>
        <fullName evidence="2">Uncharacterized protein</fullName>
    </submittedName>
</protein>
<dbReference type="Proteomes" id="UP000002008">
    <property type="component" value="Chromosome"/>
</dbReference>
<reference evidence="3" key="1">
    <citation type="journal article" date="2011" name="BMC Genomics">
        <title>Complete genome sequence of the filamentous anoxygenic phototrophic bacterium Chloroflexus aurantiacus.</title>
        <authorList>
            <person name="Tang K.H."/>
            <person name="Barry K."/>
            <person name="Chertkov O."/>
            <person name="Dalin E."/>
            <person name="Han C.S."/>
            <person name="Hauser L.J."/>
            <person name="Honchak B.M."/>
            <person name="Karbach L.E."/>
            <person name="Land M.L."/>
            <person name="Lapidus A."/>
            <person name="Larimer F.W."/>
            <person name="Mikhailova N."/>
            <person name="Pitluck S."/>
            <person name="Pierson B.K."/>
            <person name="Blankenship R.E."/>
        </authorList>
    </citation>
    <scope>NUCLEOTIDE SEQUENCE [LARGE SCALE GENOMIC DNA]</scope>
    <source>
        <strain evidence="3">ATCC 29366 / DSM 635 / J-10-fl</strain>
    </source>
</reference>
<gene>
    <name evidence="2" type="ordered locus">Caur_3541</name>
</gene>
<proteinExistence type="predicted"/>
<dbReference type="KEGG" id="cau:Caur_3541"/>
<sequence length="527" mass="58029">MRTRFLFSLLFCLLVAPLTALYAAPGPQPELPLPAGDALIAPPPATLSFAVDDDQLSPRLPSQYLAGRVAVQLILPESTGSFDPSTEDWNAAQVDQIVNEAQAALDWWRERLPAARLEFDLSVRVVPTRYEPIRYGLAQEGLWISDVLGELGYISANYFEQAYMALFDVREQRGTDWAAIFFIVNSANDDGYFADGRFAYAYLNGPFSVITSDGGPYQTHWLRSVIAHEFAHLFGALDQYSVAGVSCDQRSGYLFTPTTNSMFNNCGTNEPSIMRELINSFVTGAVDTSARHQLGYRDSDDDGVIDVLDTTPALSLTVNLQAVSQRPVVELTARDLPYPSPVQPDASVNQITAIEYRVGDGEWQLVLPTDGSFDSRRETAQIELPLYDGTYEVEFRTFNTAGNAATPITQTFTVSGLGPMPDYHIPAPAQLDDTTLMIQLQAPADTQAIELSIARDFHNALRLPYQPTLVLPLSSELSLMTVTTTTTTPAMYVRFVDSAGRLSLAYTLPVEIPSPSYHQVMVPLVLR</sequence>
<dbReference type="EMBL" id="CP000909">
    <property type="protein sequence ID" value="ABY36725.1"/>
    <property type="molecule type" value="Genomic_DNA"/>
</dbReference>
<evidence type="ECO:0000313" key="3">
    <source>
        <dbReference type="Proteomes" id="UP000002008"/>
    </source>
</evidence>
<organism evidence="2 3">
    <name type="scientific">Chloroflexus aurantiacus (strain ATCC 29366 / DSM 635 / J-10-fl)</name>
    <dbReference type="NCBI Taxonomy" id="324602"/>
    <lineage>
        <taxon>Bacteria</taxon>
        <taxon>Bacillati</taxon>
        <taxon>Chloroflexota</taxon>
        <taxon>Chloroflexia</taxon>
        <taxon>Chloroflexales</taxon>
        <taxon>Chloroflexineae</taxon>
        <taxon>Chloroflexaceae</taxon>
        <taxon>Chloroflexus</taxon>
    </lineage>
</organism>
<dbReference type="eggNOG" id="COG1520">
    <property type="taxonomic scope" value="Bacteria"/>
</dbReference>
<dbReference type="SUPFAM" id="SSF55486">
    <property type="entry name" value="Metalloproteases ('zincins'), catalytic domain"/>
    <property type="match status" value="1"/>
</dbReference>
<dbReference type="PATRIC" id="fig|324602.8.peg.3990"/>
<keyword evidence="3" id="KW-1185">Reference proteome</keyword>
<evidence type="ECO:0000313" key="2">
    <source>
        <dbReference type="EMBL" id="ABY36725.1"/>
    </source>
</evidence>
<dbReference type="RefSeq" id="WP_012259378.1">
    <property type="nucleotide sequence ID" value="NC_010175.1"/>
</dbReference>